<dbReference type="KEGG" id="dti:Desti_3484"/>
<dbReference type="Pfam" id="PF13005">
    <property type="entry name" value="zf-IS66"/>
    <property type="match status" value="1"/>
</dbReference>
<gene>
    <name evidence="5" type="ordered locus">Desti_3484</name>
    <name evidence="6" type="ordered locus">Desti_5209</name>
</gene>
<reference evidence="7" key="2">
    <citation type="submission" date="2012-06" db="EMBL/GenBank/DDBJ databases">
        <title>Complete sequence of chromosome of Desulfomonile tiedjei DSM 6799.</title>
        <authorList>
            <person name="Lucas S."/>
            <person name="Copeland A."/>
            <person name="Lapidus A."/>
            <person name="Glavina del Rio T."/>
            <person name="Dalin E."/>
            <person name="Tice H."/>
            <person name="Bruce D."/>
            <person name="Goodwin L."/>
            <person name="Pitluck S."/>
            <person name="Peters L."/>
            <person name="Ovchinnikova G."/>
            <person name="Zeytun A."/>
            <person name="Lu M."/>
            <person name="Kyrpides N."/>
            <person name="Mavromatis K."/>
            <person name="Ivanova N."/>
            <person name="Brettin T."/>
            <person name="Detter J.C."/>
            <person name="Han C."/>
            <person name="Larimer F."/>
            <person name="Land M."/>
            <person name="Hauser L."/>
            <person name="Markowitz V."/>
            <person name="Cheng J.-F."/>
            <person name="Hugenholtz P."/>
            <person name="Woyke T."/>
            <person name="Wu D."/>
            <person name="Spring S."/>
            <person name="Schroeder M."/>
            <person name="Brambilla E."/>
            <person name="Klenk H.-P."/>
            <person name="Eisen J.A."/>
        </authorList>
    </citation>
    <scope>NUCLEOTIDE SEQUENCE [LARGE SCALE GENOMIC DNA]</scope>
    <source>
        <strain evidence="7">ATCC 49306 / DSM 6799 / DCB-1</strain>
    </source>
</reference>
<sequence length="458" mass="52546">MSINGCPVCLEKQRCIDELKEKIQSLEAKLRYQERKAQEGYFGSSTPSSKIPIKRNSEQKEKKPKGARQGHKGSGRKSHECEFDYAVEVEAPDICPECGGILEKKGVEERSVLYTPSQKPERIVFRLPKRYCYRCERTFTPQTPGVLPKSLYGNQLIANAMTMYYLYGLPMGRICEQTGVSEGSLMEVYHRMGRLFERIPQKLIEEYRQAPVKHADETSWRTDGKNGYVWLFATPDLSIFQFGKSRSSQVVHAVLGKDRLPGVLVVDRYRGYKKAPCEIQYCYAHLLRDVQDLEKEFPEEAEVSTFVAVVAPLLALAQGLRSQPITDKQFYRRAAKLRTEIKAAMERPARHMGIRRIQDIFRENEERLYHWARDRTIPAENNLAERDLRPSVVARKVSYGSISDNGAKTRSILTTVLTTLKKRGNDPAEQMKKTLDQLATNLKLDPYELLFQRNGPQE</sequence>
<protein>
    <submittedName>
        <fullName evidence="6">Transposase IS66 family</fullName>
    </submittedName>
</protein>
<keyword evidence="1" id="KW-0175">Coiled coil</keyword>
<feature type="coiled-coil region" evidence="1">
    <location>
        <begin position="9"/>
        <end position="36"/>
    </location>
</feature>
<dbReference type="KEGG" id="dti:Desti_5209"/>
<dbReference type="PANTHER" id="PTHR33678">
    <property type="entry name" value="BLL1576 PROTEIN"/>
    <property type="match status" value="1"/>
</dbReference>
<organism evidence="6 7">
    <name type="scientific">Desulfomonile tiedjei (strain ATCC 49306 / DSM 6799 / DCB-1)</name>
    <dbReference type="NCBI Taxonomy" id="706587"/>
    <lineage>
        <taxon>Bacteria</taxon>
        <taxon>Pseudomonadati</taxon>
        <taxon>Thermodesulfobacteriota</taxon>
        <taxon>Desulfomonilia</taxon>
        <taxon>Desulfomonilales</taxon>
        <taxon>Desulfomonilaceae</taxon>
        <taxon>Desulfomonile</taxon>
    </lineage>
</organism>
<evidence type="ECO:0000313" key="6">
    <source>
        <dbReference type="EMBL" id="AFM27807.1"/>
    </source>
</evidence>
<dbReference type="InterPro" id="IPR052344">
    <property type="entry name" value="Transposase-related"/>
</dbReference>
<dbReference type="EMBL" id="CP003360">
    <property type="protein sequence ID" value="AFM27807.1"/>
    <property type="molecule type" value="Genomic_DNA"/>
</dbReference>
<keyword evidence="7" id="KW-1185">Reference proteome</keyword>
<dbReference type="RefSeq" id="WP_014811267.1">
    <property type="nucleotide sequence ID" value="NC_018025.1"/>
</dbReference>
<feature type="domain" description="Transposase IS66 zinc-finger binding" evidence="4">
    <location>
        <begin position="92"/>
        <end position="136"/>
    </location>
</feature>
<dbReference type="InterPro" id="IPR004291">
    <property type="entry name" value="Transposase_IS66_central"/>
</dbReference>
<reference evidence="6" key="1">
    <citation type="submission" date="2012-06" db="EMBL/GenBank/DDBJ databases">
        <title>Complete sequence of chromosome of Desulfomonile tiedjei DSM 6799.</title>
        <authorList>
            <consortium name="US DOE Joint Genome Institute (JGI-PGF)"/>
            <person name="Lucas S."/>
            <person name="Copeland A."/>
            <person name="Lapidus A."/>
            <person name="Glavina del Rio T."/>
            <person name="Dalin E."/>
            <person name="Tice H."/>
            <person name="Bruce D."/>
            <person name="Goodwin L."/>
            <person name="Pitluck S."/>
            <person name="Peters L."/>
            <person name="Ovchinnikova G."/>
            <person name="Zeytun A."/>
            <person name="Lu M."/>
            <person name="Kyrpides N."/>
            <person name="Mavromatis K."/>
            <person name="Ivanova N."/>
            <person name="Brettin T."/>
            <person name="Detter J.C."/>
            <person name="Han C."/>
            <person name="Larimer F."/>
            <person name="Land M."/>
            <person name="Hauser L."/>
            <person name="Markowitz V."/>
            <person name="Cheng J.-F."/>
            <person name="Hugenholtz P."/>
            <person name="Woyke T."/>
            <person name="Wu D."/>
            <person name="Spring S."/>
            <person name="Schroeder M."/>
            <person name="Brambilla E."/>
            <person name="Klenk H.-P."/>
            <person name="Eisen J.A."/>
        </authorList>
    </citation>
    <scope>NUCLEOTIDE SEQUENCE</scope>
    <source>
        <strain evidence="6">DSM 6799</strain>
    </source>
</reference>
<evidence type="ECO:0000256" key="1">
    <source>
        <dbReference type="SAM" id="Coils"/>
    </source>
</evidence>
<dbReference type="Proteomes" id="UP000006055">
    <property type="component" value="Chromosome"/>
</dbReference>
<evidence type="ECO:0000259" key="3">
    <source>
        <dbReference type="Pfam" id="PF03050"/>
    </source>
</evidence>
<dbReference type="NCBIfam" id="NF033517">
    <property type="entry name" value="transpos_IS66"/>
    <property type="match status" value="1"/>
</dbReference>
<evidence type="ECO:0000313" key="7">
    <source>
        <dbReference type="Proteomes" id="UP000006055"/>
    </source>
</evidence>
<dbReference type="EMBL" id="CP003360">
    <property type="protein sequence ID" value="AFM26135.1"/>
    <property type="molecule type" value="Genomic_DNA"/>
</dbReference>
<evidence type="ECO:0000256" key="2">
    <source>
        <dbReference type="SAM" id="MobiDB-lite"/>
    </source>
</evidence>
<dbReference type="PANTHER" id="PTHR33678:SF2">
    <property type="match status" value="1"/>
</dbReference>
<evidence type="ECO:0000259" key="4">
    <source>
        <dbReference type="Pfam" id="PF13005"/>
    </source>
</evidence>
<name>I4CE16_DESTA</name>
<dbReference type="AlphaFoldDB" id="I4CE16"/>
<feature type="compositionally biased region" description="Basic residues" evidence="2">
    <location>
        <begin position="62"/>
        <end position="76"/>
    </location>
</feature>
<dbReference type="Pfam" id="PF03050">
    <property type="entry name" value="DDE_Tnp_IS66"/>
    <property type="match status" value="1"/>
</dbReference>
<dbReference type="HOGENOM" id="CLU_039294_0_0_7"/>
<proteinExistence type="predicted"/>
<dbReference type="InterPro" id="IPR024474">
    <property type="entry name" value="Znf_dom_IS66"/>
</dbReference>
<dbReference type="OrthoDB" id="9800877at2"/>
<dbReference type="eggNOG" id="COG3464">
    <property type="taxonomic scope" value="Bacteria"/>
</dbReference>
<accession>I4CE16</accession>
<feature type="region of interest" description="Disordered" evidence="2">
    <location>
        <begin position="37"/>
        <end position="77"/>
    </location>
</feature>
<feature type="domain" description="Transposase IS66 central" evidence="3">
    <location>
        <begin position="149"/>
        <end position="408"/>
    </location>
</feature>
<evidence type="ECO:0000313" key="5">
    <source>
        <dbReference type="EMBL" id="AFM26135.1"/>
    </source>
</evidence>
<dbReference type="STRING" id="706587.Desti_3484"/>